<name>A0A1G6REL0_9ACTN</name>
<reference evidence="3" key="1">
    <citation type="submission" date="2016-10" db="EMBL/GenBank/DDBJ databases">
        <authorList>
            <person name="Varghese N."/>
            <person name="Submissions S."/>
        </authorList>
    </citation>
    <scope>NUCLEOTIDE SEQUENCE [LARGE SCALE GENOMIC DNA]</scope>
    <source>
        <strain evidence="3">CGMCC 4.3516</strain>
    </source>
</reference>
<evidence type="ECO:0000313" key="3">
    <source>
        <dbReference type="Proteomes" id="UP000198949"/>
    </source>
</evidence>
<keyword evidence="3" id="KW-1185">Reference proteome</keyword>
<protein>
    <submittedName>
        <fullName evidence="2">Uncharacterized protein</fullName>
    </submittedName>
</protein>
<evidence type="ECO:0000313" key="2">
    <source>
        <dbReference type="EMBL" id="SDD02978.1"/>
    </source>
</evidence>
<accession>A0A1G6REL0</accession>
<sequence>MSEPKILGQFQLEHRTIQVSGDDGSAGTVWLQRVHPDPPMALGCVVELDSSTPRLRLYRAEWPDDLREAAKEQTLAIWRASRGLGPGGVVHPTVGGRPGDVAAHAAASRARAMAAAFVSASATSSSASERQVMPPPAHR</sequence>
<organism evidence="2 3">
    <name type="scientific">Glycomyces harbinensis</name>
    <dbReference type="NCBI Taxonomy" id="58114"/>
    <lineage>
        <taxon>Bacteria</taxon>
        <taxon>Bacillati</taxon>
        <taxon>Actinomycetota</taxon>
        <taxon>Actinomycetes</taxon>
        <taxon>Glycomycetales</taxon>
        <taxon>Glycomycetaceae</taxon>
        <taxon>Glycomyces</taxon>
    </lineage>
</organism>
<proteinExistence type="predicted"/>
<feature type="region of interest" description="Disordered" evidence="1">
    <location>
        <begin position="120"/>
        <end position="139"/>
    </location>
</feature>
<dbReference type="Proteomes" id="UP000198949">
    <property type="component" value="Unassembled WGS sequence"/>
</dbReference>
<dbReference type="EMBL" id="FNAD01000001">
    <property type="protein sequence ID" value="SDD02978.1"/>
    <property type="molecule type" value="Genomic_DNA"/>
</dbReference>
<gene>
    <name evidence="2" type="ORF">SAMN05216270_101453</name>
</gene>
<evidence type="ECO:0000256" key="1">
    <source>
        <dbReference type="SAM" id="MobiDB-lite"/>
    </source>
</evidence>
<dbReference type="AlphaFoldDB" id="A0A1G6REL0"/>